<evidence type="ECO:0000313" key="3">
    <source>
        <dbReference type="Proteomes" id="UP000837857"/>
    </source>
</evidence>
<evidence type="ECO:0000313" key="2">
    <source>
        <dbReference type="EMBL" id="CAH2071817.1"/>
    </source>
</evidence>
<evidence type="ECO:0000256" key="1">
    <source>
        <dbReference type="SAM" id="MobiDB-lite"/>
    </source>
</evidence>
<sequence>MLAVGRGKLSGVHAGLVILTPLGDTTAGGSHQTPGHTPLEPPPSILNTVYTAVKDVFSPPTPHAVESTSHQLSAPPPVPEFKPMSWGAVNSYGEPAALDTYPDYDPRNPHPPFDYATSKHSVVPTLHKKEGLTPAKIQKINRNLSKLAAYMNNNVQRSLDDAPQFNHERFEEMLKTGRAFLPTPNSDNEIGVLPAELLPDLDSTTAPATTTTTTPPTTTTDATETNTNRRQDVKYFLRGNKIVLV</sequence>
<accession>A0ABN8J187</accession>
<keyword evidence="3" id="KW-1185">Reference proteome</keyword>
<name>A0ABN8J187_9NEOP</name>
<dbReference type="Proteomes" id="UP000837857">
    <property type="component" value="Chromosome 6"/>
</dbReference>
<gene>
    <name evidence="2" type="ORF">IPOD504_LOCUS15282</name>
</gene>
<reference evidence="2" key="1">
    <citation type="submission" date="2022-03" db="EMBL/GenBank/DDBJ databases">
        <authorList>
            <person name="Martin H S."/>
        </authorList>
    </citation>
    <scope>NUCLEOTIDE SEQUENCE</scope>
</reference>
<proteinExistence type="predicted"/>
<feature type="compositionally biased region" description="Low complexity" evidence="1">
    <location>
        <begin position="204"/>
        <end position="226"/>
    </location>
</feature>
<dbReference type="EMBL" id="OW152818">
    <property type="protein sequence ID" value="CAH2071817.1"/>
    <property type="molecule type" value="Genomic_DNA"/>
</dbReference>
<organism evidence="2 3">
    <name type="scientific">Iphiclides podalirius</name>
    <name type="common">scarce swallowtail</name>
    <dbReference type="NCBI Taxonomy" id="110791"/>
    <lineage>
        <taxon>Eukaryota</taxon>
        <taxon>Metazoa</taxon>
        <taxon>Ecdysozoa</taxon>
        <taxon>Arthropoda</taxon>
        <taxon>Hexapoda</taxon>
        <taxon>Insecta</taxon>
        <taxon>Pterygota</taxon>
        <taxon>Neoptera</taxon>
        <taxon>Endopterygota</taxon>
        <taxon>Lepidoptera</taxon>
        <taxon>Glossata</taxon>
        <taxon>Ditrysia</taxon>
        <taxon>Papilionoidea</taxon>
        <taxon>Papilionidae</taxon>
        <taxon>Papilioninae</taxon>
        <taxon>Iphiclides</taxon>
    </lineage>
</organism>
<feature type="region of interest" description="Disordered" evidence="1">
    <location>
        <begin position="201"/>
        <end position="228"/>
    </location>
</feature>
<feature type="non-terminal residue" evidence="2">
    <location>
        <position position="245"/>
    </location>
</feature>
<protein>
    <submittedName>
        <fullName evidence="2">Uncharacterized protein</fullName>
    </submittedName>
</protein>